<dbReference type="Proteomes" id="UP000481033">
    <property type="component" value="Unassembled WGS sequence"/>
</dbReference>
<evidence type="ECO:0000313" key="2">
    <source>
        <dbReference type="Proteomes" id="UP000481033"/>
    </source>
</evidence>
<organism evidence="1 2">
    <name type="scientific">Adonisia turfae CCMR0081</name>
    <dbReference type="NCBI Taxonomy" id="2292702"/>
    <lineage>
        <taxon>Bacteria</taxon>
        <taxon>Bacillati</taxon>
        <taxon>Cyanobacteriota</taxon>
        <taxon>Adonisia</taxon>
        <taxon>Adonisia turfae</taxon>
    </lineage>
</organism>
<protein>
    <submittedName>
        <fullName evidence="1">Uncharacterized protein</fullName>
    </submittedName>
</protein>
<sequence length="241" mass="26014">MSLMVVSAVAGGSFAYGWYSVTNVSPHNNPTAAPVTPSTPETDIAATQYSESVIRRKSSGVTAHQPSMRQQLSHISNKNGEISLTLDEPQLTQLVNDAILSQPVAAQLLANAQLLQTTLQGEFIETGAVLNLSELPREALSTELQTSLDQLTSAVPMLTNRDIYIGIVARPQIQDGKITLNQDLSFKIGQFTLPLADVAEQMGFSTSEIEQRLNGLLDQQGVILETIEILDEQLVITGIKS</sequence>
<keyword evidence="2" id="KW-1185">Reference proteome</keyword>
<name>A0A6M0REW5_9CYAN</name>
<dbReference type="EMBL" id="QXHD01000003">
    <property type="protein sequence ID" value="NEZ54729.1"/>
    <property type="molecule type" value="Genomic_DNA"/>
</dbReference>
<accession>A0A6M0REW5</accession>
<reference evidence="1 2" key="1">
    <citation type="journal article" date="2020" name="Microb. Ecol.">
        <title>Ecogenomics of the Marine Benthic Filamentous Cyanobacterium Adonisia.</title>
        <authorList>
            <person name="Walter J.M."/>
            <person name="Coutinho F.H."/>
            <person name="Leomil L."/>
            <person name="Hargreaves P.I."/>
            <person name="Campeao M.E."/>
            <person name="Vieira V.V."/>
            <person name="Silva B.S."/>
            <person name="Fistarol G.O."/>
            <person name="Salomon P.S."/>
            <person name="Sawabe T."/>
            <person name="Mino S."/>
            <person name="Hosokawa M."/>
            <person name="Miyashita H."/>
            <person name="Maruyama F."/>
            <person name="van Verk M.C."/>
            <person name="Dutilh B.E."/>
            <person name="Thompson C.C."/>
            <person name="Thompson F.L."/>
        </authorList>
    </citation>
    <scope>NUCLEOTIDE SEQUENCE [LARGE SCALE GENOMIC DNA]</scope>
    <source>
        <strain evidence="1 2">CCMR0081</strain>
    </source>
</reference>
<proteinExistence type="predicted"/>
<evidence type="ECO:0000313" key="1">
    <source>
        <dbReference type="EMBL" id="NEZ54729.1"/>
    </source>
</evidence>
<dbReference type="AlphaFoldDB" id="A0A6M0REW5"/>
<comment type="caution">
    <text evidence="1">The sequence shown here is derived from an EMBL/GenBank/DDBJ whole genome shotgun (WGS) entry which is preliminary data.</text>
</comment>
<gene>
    <name evidence="1" type="ORF">DXZ20_03270</name>
</gene>